<evidence type="ECO:0000256" key="2">
    <source>
        <dbReference type="ARBA" id="ARBA00004613"/>
    </source>
</evidence>
<feature type="domain" description="Flagellar basal body rod protein N-terminal" evidence="7">
    <location>
        <begin position="5"/>
        <end position="35"/>
    </location>
</feature>
<dbReference type="GO" id="GO:0044780">
    <property type="term" value="P:bacterial-type flagellum assembly"/>
    <property type="evidence" value="ECO:0007669"/>
    <property type="project" value="InterPro"/>
</dbReference>
<dbReference type="InterPro" id="IPR001444">
    <property type="entry name" value="Flag_bb_rod_N"/>
</dbReference>
<evidence type="ECO:0000259" key="9">
    <source>
        <dbReference type="Pfam" id="PF22638"/>
    </source>
</evidence>
<comment type="similarity">
    <text evidence="3">Belongs to the flagella basal body rod proteins family.</text>
</comment>
<evidence type="ECO:0000256" key="3">
    <source>
        <dbReference type="ARBA" id="ARBA00009677"/>
    </source>
</evidence>
<evidence type="ECO:0000313" key="11">
    <source>
        <dbReference type="Proteomes" id="UP000290870"/>
    </source>
</evidence>
<dbReference type="InterPro" id="IPR010930">
    <property type="entry name" value="Flg_bb/hook_C_dom"/>
</dbReference>
<keyword evidence="10" id="KW-0969">Cilium</keyword>
<feature type="domain" description="Flagellar hook-associated protein FlgK helical" evidence="9">
    <location>
        <begin position="91"/>
        <end position="248"/>
    </location>
</feature>
<name>A0A4Q0ZCM5_9BACT</name>
<dbReference type="GO" id="GO:0005198">
    <property type="term" value="F:structural molecule activity"/>
    <property type="evidence" value="ECO:0007669"/>
    <property type="project" value="InterPro"/>
</dbReference>
<keyword evidence="10" id="KW-0966">Cell projection</keyword>
<comment type="caution">
    <text evidence="10">The sequence shown here is derived from an EMBL/GenBank/DDBJ whole genome shotgun (WGS) entry which is preliminary data.</text>
</comment>
<evidence type="ECO:0000313" key="10">
    <source>
        <dbReference type="EMBL" id="RXJ83662.1"/>
    </source>
</evidence>
<keyword evidence="5" id="KW-0964">Secreted</keyword>
<keyword evidence="6" id="KW-0975">Bacterial flagellum</keyword>
<dbReference type="AlphaFoldDB" id="A0A4Q0ZCM5"/>
<feature type="domain" description="Flagellar basal-body/hook protein C-terminal" evidence="8">
    <location>
        <begin position="623"/>
        <end position="659"/>
    </location>
</feature>
<dbReference type="GO" id="GO:0005576">
    <property type="term" value="C:extracellular region"/>
    <property type="evidence" value="ECO:0007669"/>
    <property type="project" value="UniProtKB-SubCell"/>
</dbReference>
<dbReference type="Pfam" id="PF22638">
    <property type="entry name" value="FlgK_D1"/>
    <property type="match status" value="1"/>
</dbReference>
<dbReference type="InterPro" id="IPR002371">
    <property type="entry name" value="FlgK"/>
</dbReference>
<evidence type="ECO:0000256" key="5">
    <source>
        <dbReference type="ARBA" id="ARBA00022525"/>
    </source>
</evidence>
<dbReference type="PANTHER" id="PTHR30033">
    <property type="entry name" value="FLAGELLAR HOOK-ASSOCIATED PROTEIN 1"/>
    <property type="match status" value="1"/>
</dbReference>
<accession>A0A4Q0ZCM5</accession>
<dbReference type="Proteomes" id="UP000290870">
    <property type="component" value="Unassembled WGS sequence"/>
</dbReference>
<gene>
    <name evidence="10" type="primary">flgK</name>
    <name evidence="10" type="ORF">CRU90_08800</name>
</gene>
<dbReference type="InterPro" id="IPR053927">
    <property type="entry name" value="FlgK_helical"/>
</dbReference>
<dbReference type="Pfam" id="PF06429">
    <property type="entry name" value="Flg_bbr_C"/>
    <property type="match status" value="1"/>
</dbReference>
<dbReference type="Pfam" id="PF00460">
    <property type="entry name" value="Flg_bb_rod"/>
    <property type="match status" value="1"/>
</dbReference>
<organism evidence="10 11">
    <name type="scientific">Arcobacter cloacae</name>
    <dbReference type="NCBI Taxonomy" id="1054034"/>
    <lineage>
        <taxon>Bacteria</taxon>
        <taxon>Pseudomonadati</taxon>
        <taxon>Campylobacterota</taxon>
        <taxon>Epsilonproteobacteria</taxon>
        <taxon>Campylobacterales</taxon>
        <taxon>Arcobacteraceae</taxon>
        <taxon>Arcobacter</taxon>
    </lineage>
</organism>
<proteinExistence type="inferred from homology"/>
<dbReference type="SUPFAM" id="SSF64518">
    <property type="entry name" value="Phase 1 flagellin"/>
    <property type="match status" value="1"/>
</dbReference>
<evidence type="ECO:0000256" key="1">
    <source>
        <dbReference type="ARBA" id="ARBA00004365"/>
    </source>
</evidence>
<dbReference type="OrthoDB" id="9802553at2"/>
<sequence length="661" mass="73575">MLSTLNVSHTGLNAARIAIENVSNNIANENTPGYKKRVVQLSELAQSDSRFTGRGVLADATYRVTSQYMYDKLISENTKSNYYDKLSDMLGSVEAIFKETESSGFSVNLSRYFQSIEDLRTNPNSEVYKSALKNQGAILVDSLQNLYSSIEKQQEFEKNELNVNVGKVNGLLKEIGEVNQKIEKFSATNDLLDKRDQLELELSKYVDIEVNGQSNGYYELKIGGEVAISNNTNVRTIELLDEKTSQIDKFSFKDYDPATKTTTIIDSIKNDYDPETRTVTSKNLDANDIVTYKLNNQVEVSVTIGEEIFEIEGTNSLGEPIYKLDAFGNRIPFDIDGDASNGINNMVNDGNLTRALVYKINTNSDTKGLVTAYNGDYALDADGNKVINNSVDNFLRVESNFPGIENSFEARISIEKRDNTDPLIVETDGRMVVYKNDVESREPENKVGIGIFGNEIPLKSGLIKAQVENLSSESPNNKFQVYLDKLDSIAQTLGDIADKYIKTGSSSYIYGEDASDSSMGTINSIGLFSGASVKTLKFDKNAVNELNQDKLDYLGTIQWKTDLSFDGKGQDTSSTSGKTSLLEYFREVRVNVSADKENSNFLLDTQENIKLSLENSYNQLVKVDKDDEMLNLMKFQAAYTANAKIVTAIDEMIQTLLGLKR</sequence>
<keyword evidence="10" id="KW-0282">Flagellum</keyword>
<dbReference type="PANTHER" id="PTHR30033:SF1">
    <property type="entry name" value="FLAGELLAR HOOK-ASSOCIATED PROTEIN 1"/>
    <property type="match status" value="1"/>
</dbReference>
<dbReference type="PRINTS" id="PR01005">
    <property type="entry name" value="FLGHOOKAP1"/>
</dbReference>
<dbReference type="EMBL" id="PDJZ01000009">
    <property type="protein sequence ID" value="RXJ83662.1"/>
    <property type="molecule type" value="Genomic_DNA"/>
</dbReference>
<evidence type="ECO:0000256" key="6">
    <source>
        <dbReference type="ARBA" id="ARBA00023143"/>
    </source>
</evidence>
<evidence type="ECO:0000259" key="7">
    <source>
        <dbReference type="Pfam" id="PF00460"/>
    </source>
</evidence>
<protein>
    <recommendedName>
        <fullName evidence="4">Flagellar hook-associated protein 1</fullName>
    </recommendedName>
</protein>
<dbReference type="RefSeq" id="WP_128986917.1">
    <property type="nucleotide sequence ID" value="NZ_PDJZ01000009.1"/>
</dbReference>
<reference evidence="10 11" key="1">
    <citation type="submission" date="2017-10" db="EMBL/GenBank/DDBJ databases">
        <title>Genomics of the genus Arcobacter.</title>
        <authorList>
            <person name="Perez-Cataluna A."/>
            <person name="Figueras M.J."/>
        </authorList>
    </citation>
    <scope>NUCLEOTIDE SEQUENCE [LARGE SCALE GENOMIC DNA]</scope>
    <source>
        <strain evidence="10 11">F26</strain>
    </source>
</reference>
<dbReference type="GO" id="GO:0009424">
    <property type="term" value="C:bacterial-type flagellum hook"/>
    <property type="evidence" value="ECO:0007669"/>
    <property type="project" value="InterPro"/>
</dbReference>
<evidence type="ECO:0000256" key="4">
    <source>
        <dbReference type="ARBA" id="ARBA00016244"/>
    </source>
</evidence>
<comment type="subcellular location">
    <subcellularLocation>
        <location evidence="1">Bacterial flagellum</location>
    </subcellularLocation>
    <subcellularLocation>
        <location evidence="2">Secreted</location>
    </subcellularLocation>
</comment>
<evidence type="ECO:0000259" key="8">
    <source>
        <dbReference type="Pfam" id="PF06429"/>
    </source>
</evidence>
<dbReference type="NCBIfam" id="TIGR02492">
    <property type="entry name" value="flgK_ends"/>
    <property type="match status" value="1"/>
</dbReference>